<dbReference type="Pfam" id="PF26093">
    <property type="entry name" value="HTH_TGH"/>
    <property type="match status" value="1"/>
</dbReference>
<feature type="region of interest" description="Disordered" evidence="2">
    <location>
        <begin position="594"/>
        <end position="619"/>
    </location>
</feature>
<feature type="compositionally biased region" description="Acidic residues" evidence="2">
    <location>
        <begin position="1"/>
        <end position="11"/>
    </location>
</feature>
<comment type="caution">
    <text evidence="4">The sequence shown here is derived from an EMBL/GenBank/DDBJ whole genome shotgun (WGS) entry which is preliminary data.</text>
</comment>
<keyword evidence="5" id="KW-1185">Reference proteome</keyword>
<dbReference type="Pfam" id="PF01585">
    <property type="entry name" value="G-patch"/>
    <property type="match status" value="1"/>
</dbReference>
<dbReference type="GO" id="GO:0006397">
    <property type="term" value="P:mRNA processing"/>
    <property type="evidence" value="ECO:0007669"/>
    <property type="project" value="InterPro"/>
</dbReference>
<organism evidence="4 5">
    <name type="scientific">Cirrhinus molitorella</name>
    <name type="common">mud carp</name>
    <dbReference type="NCBI Taxonomy" id="172907"/>
    <lineage>
        <taxon>Eukaryota</taxon>
        <taxon>Metazoa</taxon>
        <taxon>Chordata</taxon>
        <taxon>Craniata</taxon>
        <taxon>Vertebrata</taxon>
        <taxon>Euteleostomi</taxon>
        <taxon>Actinopterygii</taxon>
        <taxon>Neopterygii</taxon>
        <taxon>Teleostei</taxon>
        <taxon>Ostariophysi</taxon>
        <taxon>Cypriniformes</taxon>
        <taxon>Cyprinidae</taxon>
        <taxon>Labeoninae</taxon>
        <taxon>Labeonini</taxon>
        <taxon>Cirrhinus</taxon>
    </lineage>
</organism>
<feature type="compositionally biased region" description="Polar residues" evidence="2">
    <location>
        <begin position="399"/>
        <end position="418"/>
    </location>
</feature>
<sequence>MASDEDSDEDFVNYGTPLEPLEEDEPIRKPVPVHEQTVKDEKGRYKRFHGAFTGGFSAGYFNTVGSKEGWTPSTFVSSRQQKAERQNVRPEDFMDEEDFGEHGIAPQEIVTTEDFASERKDQLKDKARAVSSLAALIPGDTGLLEELIAPARSSIGVELLRKMGWKDGQGVGPRLKRKHRKQNTDAAKVYGCALPANGSEESEEDDDEFAPENVTFAPKDVIPVDFTPKVDSHGLGYRGLNPLQALGGGSELGHLNLFTLQSDRTANLFGNRNSRQQRKGGIGGQAFGVGAMEDEDTDIYHKDSMSNYDTVLGGEEPGDGLYGWTAPQQYTRKKDALKRAVAYSGRILDGFTLASEVAEIKTVYPPPDLPRDYRPVHYFRPVVDLSTVSPIVAQALQTSRGHLSQDAPQQGRHSLGSSQRRDMLGETPLQGPSTVFELLDSKDRERLNEIRRAAEERKKPMGNLSSAEDRAAVVASAKAAALRALSSRFQSNAPQPDSHTQSLTSPTKSQASSVTQMALNAWSGPTADASKTFKPFAKNSQKQARYDLYINKLKQGDKDALESSLDSSMTEWERGREREEFVRAALLYKPSNSSLSSRFTRGKHEDDTDSVDVTRDQENDVDDKQAAVKMKMFGKLTRDTFEWHPDKLLCKRFNVPDPYPGSSSVGMPKVKRDKYSVFNFLTITDGSQVSREAQSAPKPPEVSNKKSRWDIPGQVSEPKDPLSAFLSETRSEVSAAQQIEAGTKTQTDSPHASATPEVKVAQSDEQQTEQKTEEEDKEEDEEEEVRPPMDLFKAIFASSSDEKSSSSDEDDSEEEKEVTPPASEPIQSSAETLNPPVSAQITPAPDISKVPDIKQLTVQSMPSAETTSQNTQFSQRAPAKSEGLDEEEFGPRLPPPGFIPSAHSPQLKKQKKKDKEKHKAKKHKKEKKKKKNKKHKHKGKQKKRVEESNSSSDDTDSNSEDEEVVSTSELLQRLKNIRNKR</sequence>
<feature type="region of interest" description="Disordered" evidence="2">
    <location>
        <begin position="489"/>
        <end position="515"/>
    </location>
</feature>
<dbReference type="InterPro" id="IPR011666">
    <property type="entry name" value="DUF1604"/>
</dbReference>
<dbReference type="Proteomes" id="UP001187343">
    <property type="component" value="Unassembled WGS sequence"/>
</dbReference>
<dbReference type="EMBL" id="JAUYZG010000002">
    <property type="protein sequence ID" value="KAK2913921.1"/>
    <property type="molecule type" value="Genomic_DNA"/>
</dbReference>
<dbReference type="AlphaFoldDB" id="A0AA88Q674"/>
<feature type="region of interest" description="Disordered" evidence="2">
    <location>
        <begin position="1"/>
        <end position="38"/>
    </location>
</feature>
<name>A0AA88Q674_9TELE</name>
<feature type="region of interest" description="Disordered" evidence="2">
    <location>
        <begin position="688"/>
        <end position="981"/>
    </location>
</feature>
<dbReference type="PANTHER" id="PTHR13384">
    <property type="entry name" value="G PATCH DOMAIN-CONTAINING PROTEIN 1"/>
    <property type="match status" value="1"/>
</dbReference>
<feature type="compositionally biased region" description="Polar residues" evidence="2">
    <location>
        <begin position="726"/>
        <end position="737"/>
    </location>
</feature>
<dbReference type="InterPro" id="IPR000467">
    <property type="entry name" value="G_patch_dom"/>
</dbReference>
<feature type="region of interest" description="Disordered" evidence="2">
    <location>
        <begin position="399"/>
        <end position="433"/>
    </location>
</feature>
<dbReference type="PANTHER" id="PTHR13384:SF19">
    <property type="entry name" value="G PATCH DOMAIN-CONTAINING PROTEIN 1"/>
    <property type="match status" value="1"/>
</dbReference>
<evidence type="ECO:0000256" key="1">
    <source>
        <dbReference type="ARBA" id="ARBA00008600"/>
    </source>
</evidence>
<feature type="compositionally biased region" description="Polar residues" evidence="2">
    <location>
        <begin position="825"/>
        <end position="841"/>
    </location>
</feature>
<dbReference type="Pfam" id="PF07713">
    <property type="entry name" value="DUF1604"/>
    <property type="match status" value="1"/>
</dbReference>
<feature type="compositionally biased region" description="Polar residues" evidence="2">
    <location>
        <begin position="743"/>
        <end position="752"/>
    </location>
</feature>
<comment type="similarity">
    <text evidence="1">Belongs to the GPATCH1 family.</text>
</comment>
<feature type="compositionally biased region" description="Polar residues" evidence="2">
    <location>
        <begin position="856"/>
        <end position="875"/>
    </location>
</feature>
<feature type="domain" description="G-patch" evidence="3">
    <location>
        <begin position="152"/>
        <end position="172"/>
    </location>
</feature>
<feature type="compositionally biased region" description="Basic and acidic residues" evidence="2">
    <location>
        <begin position="81"/>
        <end position="92"/>
    </location>
</feature>
<reference evidence="4" key="1">
    <citation type="submission" date="2023-08" db="EMBL/GenBank/DDBJ databases">
        <title>Chromosome-level Genome Assembly of mud carp (Cirrhinus molitorella).</title>
        <authorList>
            <person name="Liu H."/>
        </authorList>
    </citation>
    <scope>NUCLEOTIDE SEQUENCE</scope>
    <source>
        <strain evidence="4">Prfri</strain>
        <tissue evidence="4">Muscle</tissue>
    </source>
</reference>
<proteinExistence type="inferred from homology"/>
<evidence type="ECO:0000313" key="5">
    <source>
        <dbReference type="Proteomes" id="UP001187343"/>
    </source>
</evidence>
<feature type="region of interest" description="Disordered" evidence="2">
    <location>
        <begin position="72"/>
        <end position="103"/>
    </location>
</feature>
<feature type="compositionally biased region" description="Acidic residues" evidence="2">
    <location>
        <begin position="807"/>
        <end position="816"/>
    </location>
</feature>
<dbReference type="PROSITE" id="PS50174">
    <property type="entry name" value="G_PATCH"/>
    <property type="match status" value="1"/>
</dbReference>
<evidence type="ECO:0000313" key="4">
    <source>
        <dbReference type="EMBL" id="KAK2913921.1"/>
    </source>
</evidence>
<accession>A0AA88Q674</accession>
<dbReference type="GO" id="GO:0005634">
    <property type="term" value="C:nucleus"/>
    <property type="evidence" value="ECO:0007669"/>
    <property type="project" value="TreeGrafter"/>
</dbReference>
<feature type="compositionally biased region" description="Basic residues" evidence="2">
    <location>
        <begin position="906"/>
        <end position="943"/>
    </location>
</feature>
<gene>
    <name evidence="4" type="ORF">Q8A67_002320</name>
</gene>
<dbReference type="GO" id="GO:0003723">
    <property type="term" value="F:RNA binding"/>
    <property type="evidence" value="ECO:0007669"/>
    <property type="project" value="TreeGrafter"/>
</dbReference>
<feature type="compositionally biased region" description="Basic and acidic residues" evidence="2">
    <location>
        <begin position="602"/>
        <end position="619"/>
    </location>
</feature>
<evidence type="ECO:0000256" key="2">
    <source>
        <dbReference type="SAM" id="MobiDB-lite"/>
    </source>
</evidence>
<protein>
    <recommendedName>
        <fullName evidence="3">G-patch domain-containing protein</fullName>
    </recommendedName>
</protein>
<feature type="compositionally biased region" description="Acidic residues" evidence="2">
    <location>
        <begin position="772"/>
        <end position="784"/>
    </location>
</feature>
<evidence type="ECO:0000259" key="3">
    <source>
        <dbReference type="PROSITE" id="PS50174"/>
    </source>
</evidence>
<feature type="compositionally biased region" description="Acidic residues" evidence="2">
    <location>
        <begin position="953"/>
        <end position="964"/>
    </location>
</feature>